<evidence type="ECO:0000256" key="4">
    <source>
        <dbReference type="ARBA" id="ARBA00012477"/>
    </source>
</evidence>
<sequence>MKIITALTGYTYDTYPFIILDINNVLYLFNLPDCCSRIFSDCNYSINKARHIFLSSCTLEDSGGFLGSLIAVLKPWKREVKITCPDSVNDLLNKNDFFSKLKKEYLPHLSNEIYSDDLITVSPVPTGKSQSYSIQCAGSQGRFLPEKAKELGIKPGPNFSKLKSGETLYNDKGEPVTLADCISEPIKGESILIIDITSEEDIETVPPNDKLNEYDVIVHLTPIRIVNNKEYLNKFPQNDRIKHVCFGFSGRISYKTVSALYQEFVDRSENMLNPISTCETSTDFPPNFVNLSTGDSFIFSPIQKVSINRDEDYLKIQRHSNYNCPLPTFQSFAITFLGTGSATPTRCRGDPGILIHTKSGFIAVDIGEGYVEQLYRKYGHDNAKYVLKNLKLIFLSHNHCDHSFGLHSILRARSKCSSEKVQLFCDSRIMREVHFFESLYKGENPFNIIHIDSDDVKNKEFFLNDSINIKTVEVYHSSNSKGCQITIDGKWKLAYSGDRKALSDDHFVDEFPGPDLLIHEATFLSELDSEMDDYDHSTMNHAIDVQKKMNAKYMALVHFSQRYDKQYIPCPAEKAFVTFDYLSFAFDDIENVCKMVKKVNRECLEY</sequence>
<dbReference type="Proteomes" id="UP001470230">
    <property type="component" value="Unassembled WGS sequence"/>
</dbReference>
<dbReference type="EMBL" id="JAPFFF010000005">
    <property type="protein sequence ID" value="KAK8888577.1"/>
    <property type="molecule type" value="Genomic_DNA"/>
</dbReference>
<dbReference type="InterPro" id="IPR001279">
    <property type="entry name" value="Metallo-B-lactamas"/>
</dbReference>
<comment type="similarity">
    <text evidence="3">Belongs to the RNase Z family.</text>
</comment>
<dbReference type="PANTHER" id="PTHR12553:SF49">
    <property type="entry name" value="ZINC PHOSPHODIESTERASE ELAC PROTEIN 2"/>
    <property type="match status" value="1"/>
</dbReference>
<comment type="cofactor">
    <cofactor evidence="2">
        <name>Zn(2+)</name>
        <dbReference type="ChEBI" id="CHEBI:29105"/>
    </cofactor>
</comment>
<evidence type="ECO:0000256" key="3">
    <source>
        <dbReference type="ARBA" id="ARBA00007823"/>
    </source>
</evidence>
<evidence type="ECO:0000256" key="9">
    <source>
        <dbReference type="ARBA" id="ARBA00022801"/>
    </source>
</evidence>
<comment type="caution">
    <text evidence="12">The sequence shown here is derived from an EMBL/GenBank/DDBJ whole genome shotgun (WGS) entry which is preliminary data.</text>
</comment>
<protein>
    <recommendedName>
        <fullName evidence="4">ribonuclease Z</fullName>
        <ecNumber evidence="4">3.1.26.11</ecNumber>
    </recommendedName>
</protein>
<dbReference type="Gene3D" id="3.60.15.10">
    <property type="entry name" value="Ribonuclease Z/Hydroxyacylglutathione hydrolase-like"/>
    <property type="match status" value="2"/>
</dbReference>
<evidence type="ECO:0000256" key="7">
    <source>
        <dbReference type="ARBA" id="ARBA00022723"/>
    </source>
</evidence>
<keyword evidence="7" id="KW-0479">Metal-binding</keyword>
<organism evidence="12 13">
    <name type="scientific">Tritrichomonas musculus</name>
    <dbReference type="NCBI Taxonomy" id="1915356"/>
    <lineage>
        <taxon>Eukaryota</taxon>
        <taxon>Metamonada</taxon>
        <taxon>Parabasalia</taxon>
        <taxon>Tritrichomonadida</taxon>
        <taxon>Tritrichomonadidae</taxon>
        <taxon>Tritrichomonas</taxon>
    </lineage>
</organism>
<dbReference type="InterPro" id="IPR036866">
    <property type="entry name" value="RibonucZ/Hydroxyglut_hydro"/>
</dbReference>
<proteinExistence type="inferred from homology"/>
<reference evidence="12 13" key="1">
    <citation type="submission" date="2024-04" db="EMBL/GenBank/DDBJ databases">
        <title>Tritrichomonas musculus Genome.</title>
        <authorList>
            <person name="Alves-Ferreira E."/>
            <person name="Grigg M."/>
            <person name="Lorenzi H."/>
            <person name="Galac M."/>
        </authorList>
    </citation>
    <scope>NUCLEOTIDE SEQUENCE [LARGE SCALE GENOMIC DNA]</scope>
    <source>
        <strain evidence="12 13">EAF2021</strain>
    </source>
</reference>
<dbReference type="EC" id="3.1.26.11" evidence="4"/>
<feature type="domain" description="Metallo-beta-lactamase" evidence="11">
    <location>
        <begin position="368"/>
        <end position="559"/>
    </location>
</feature>
<keyword evidence="5" id="KW-0819">tRNA processing</keyword>
<dbReference type="Pfam" id="PF12706">
    <property type="entry name" value="Lactamase_B_2"/>
    <property type="match status" value="1"/>
</dbReference>
<name>A0ABR2KBT4_9EUKA</name>
<evidence type="ECO:0000256" key="10">
    <source>
        <dbReference type="ARBA" id="ARBA00022833"/>
    </source>
</evidence>
<evidence type="ECO:0000256" key="8">
    <source>
        <dbReference type="ARBA" id="ARBA00022759"/>
    </source>
</evidence>
<evidence type="ECO:0000259" key="11">
    <source>
        <dbReference type="Pfam" id="PF12706"/>
    </source>
</evidence>
<evidence type="ECO:0000256" key="1">
    <source>
        <dbReference type="ARBA" id="ARBA00000402"/>
    </source>
</evidence>
<evidence type="ECO:0000313" key="12">
    <source>
        <dbReference type="EMBL" id="KAK8888577.1"/>
    </source>
</evidence>
<evidence type="ECO:0000256" key="2">
    <source>
        <dbReference type="ARBA" id="ARBA00001947"/>
    </source>
</evidence>
<evidence type="ECO:0000256" key="6">
    <source>
        <dbReference type="ARBA" id="ARBA00022722"/>
    </source>
</evidence>
<keyword evidence="13" id="KW-1185">Reference proteome</keyword>
<evidence type="ECO:0000313" key="13">
    <source>
        <dbReference type="Proteomes" id="UP001470230"/>
    </source>
</evidence>
<gene>
    <name evidence="12" type="ORF">M9Y10_033308</name>
</gene>
<keyword evidence="8" id="KW-0255">Endonuclease</keyword>
<keyword evidence="9" id="KW-0378">Hydrolase</keyword>
<dbReference type="PANTHER" id="PTHR12553">
    <property type="entry name" value="ZINC PHOSPHODIESTERASE ELAC PROTEIN 2"/>
    <property type="match status" value="1"/>
</dbReference>
<evidence type="ECO:0000256" key="5">
    <source>
        <dbReference type="ARBA" id="ARBA00022694"/>
    </source>
</evidence>
<dbReference type="SUPFAM" id="SSF56281">
    <property type="entry name" value="Metallo-hydrolase/oxidoreductase"/>
    <property type="match status" value="2"/>
</dbReference>
<comment type="catalytic activity">
    <reaction evidence="1">
        <text>Endonucleolytic cleavage of RNA, removing extra 3' nucleotides from tRNA precursor, generating 3' termini of tRNAs. A 3'-hydroxy group is left at the tRNA terminus and a 5'-phosphoryl group is left at the trailer molecule.</text>
        <dbReference type="EC" id="3.1.26.11"/>
    </reaction>
</comment>
<dbReference type="InterPro" id="IPR047151">
    <property type="entry name" value="RNZ2-like"/>
</dbReference>
<accession>A0ABR2KBT4</accession>
<keyword evidence="6" id="KW-0540">Nuclease</keyword>
<keyword evidence="10" id="KW-0862">Zinc</keyword>